<protein>
    <submittedName>
        <fullName evidence="2">Ovule protein</fullName>
    </submittedName>
</protein>
<dbReference type="Proteomes" id="UP000036681">
    <property type="component" value="Unplaced"/>
</dbReference>
<evidence type="ECO:0000313" key="2">
    <source>
        <dbReference type="WBParaSite" id="ALUE_0002348701-mRNA-1"/>
    </source>
</evidence>
<organism evidence="1 2">
    <name type="scientific">Ascaris lumbricoides</name>
    <name type="common">Giant roundworm</name>
    <dbReference type="NCBI Taxonomy" id="6252"/>
    <lineage>
        <taxon>Eukaryota</taxon>
        <taxon>Metazoa</taxon>
        <taxon>Ecdysozoa</taxon>
        <taxon>Nematoda</taxon>
        <taxon>Chromadorea</taxon>
        <taxon>Rhabditida</taxon>
        <taxon>Spirurina</taxon>
        <taxon>Ascaridomorpha</taxon>
        <taxon>Ascaridoidea</taxon>
        <taxon>Ascarididae</taxon>
        <taxon>Ascaris</taxon>
    </lineage>
</organism>
<name>A0A0M3IXK9_ASCLU</name>
<proteinExistence type="predicted"/>
<accession>A0A0M3IXK9</accession>
<evidence type="ECO:0000313" key="1">
    <source>
        <dbReference type="Proteomes" id="UP000036681"/>
    </source>
</evidence>
<sequence>FRNRSIALSSQDTEAFIISHFQAYISSEFFSHIIIYIL</sequence>
<reference evidence="2" key="1">
    <citation type="submission" date="2017-02" db="UniProtKB">
        <authorList>
            <consortium name="WormBaseParasite"/>
        </authorList>
    </citation>
    <scope>IDENTIFICATION</scope>
</reference>
<keyword evidence="1" id="KW-1185">Reference proteome</keyword>
<dbReference type="AlphaFoldDB" id="A0A0M3IXK9"/>
<dbReference type="WBParaSite" id="ALUE_0002348701-mRNA-1">
    <property type="protein sequence ID" value="ALUE_0002348701-mRNA-1"/>
    <property type="gene ID" value="ALUE_0002348701"/>
</dbReference>